<keyword evidence="4" id="KW-1133">Transmembrane helix</keyword>
<keyword evidence="7" id="KW-1185">Reference proteome</keyword>
<feature type="compositionally biased region" description="Low complexity" evidence="3">
    <location>
        <begin position="15"/>
        <end position="24"/>
    </location>
</feature>
<evidence type="ECO:0000313" key="7">
    <source>
        <dbReference type="Proteomes" id="UP000027002"/>
    </source>
</evidence>
<evidence type="ECO:0000256" key="1">
    <source>
        <dbReference type="ARBA" id="ARBA00004687"/>
    </source>
</evidence>
<keyword evidence="4" id="KW-0472">Membrane</keyword>
<gene>
    <name evidence="6" type="ORF">UV8b_00724</name>
</gene>
<dbReference type="EMBL" id="CP072753">
    <property type="protein sequence ID" value="QUC16483.1"/>
    <property type="molecule type" value="Genomic_DNA"/>
</dbReference>
<comment type="pathway">
    <text evidence="1">Glycolipid biosynthesis; glycosylphosphatidylinositol-anchor biosynthesis.</text>
</comment>
<reference evidence="6" key="1">
    <citation type="submission" date="2020-03" db="EMBL/GenBank/DDBJ databases">
        <title>A mixture of massive structural variations and highly conserved coding sequences in Ustilaginoidea virens genome.</title>
        <authorList>
            <person name="Zhang K."/>
            <person name="Zhao Z."/>
            <person name="Zhang Z."/>
            <person name="Li Y."/>
            <person name="Hsiang T."/>
            <person name="Sun W."/>
        </authorList>
    </citation>
    <scope>NUCLEOTIDE SEQUENCE</scope>
    <source>
        <strain evidence="6">UV-8b</strain>
    </source>
</reference>
<dbReference type="PANTHER" id="PTHR15231">
    <property type="entry name" value="PHOSPHATIDYLINOSITOL N-ACETYLGLUCOSAMINYLTRANSFERASE SUBUNIT H"/>
    <property type="match status" value="1"/>
</dbReference>
<evidence type="ECO:0000256" key="2">
    <source>
        <dbReference type="ARBA" id="ARBA00009610"/>
    </source>
</evidence>
<dbReference type="PANTHER" id="PTHR15231:SF1">
    <property type="entry name" value="PHOSPHATIDYLINOSITOL N-ACETYLGLUCOSAMINYLTRANSFERASE SUBUNIT H"/>
    <property type="match status" value="1"/>
</dbReference>
<dbReference type="GeneID" id="66061502"/>
<evidence type="ECO:0000313" key="6">
    <source>
        <dbReference type="EMBL" id="QUC16483.1"/>
    </source>
</evidence>
<keyword evidence="4" id="KW-0812">Transmembrane</keyword>
<feature type="region of interest" description="Disordered" evidence="3">
    <location>
        <begin position="1"/>
        <end position="24"/>
    </location>
</feature>
<dbReference type="InterPro" id="IPR019328">
    <property type="entry name" value="PIGH-H_dom"/>
</dbReference>
<feature type="transmembrane region" description="Helical" evidence="4">
    <location>
        <begin position="88"/>
        <end position="114"/>
    </location>
</feature>
<feature type="transmembrane region" description="Helical" evidence="4">
    <location>
        <begin position="39"/>
        <end position="60"/>
    </location>
</feature>
<evidence type="ECO:0000256" key="3">
    <source>
        <dbReference type="SAM" id="MobiDB-lite"/>
    </source>
</evidence>
<dbReference type="GO" id="GO:0006506">
    <property type="term" value="P:GPI anchor biosynthetic process"/>
    <property type="evidence" value="ECO:0007669"/>
    <property type="project" value="UniProtKB-UniPathway"/>
</dbReference>
<sequence>MAMLTTAPRLHVRRPSPTTTEFTVTTLPPPRLSLSLLRALLGLARLVLSLVTLLLLYAAWTASPLSAGRSLAARSAAVDAYERSPAGALAAAAAASLPPWLLGPGAALAFYLLARRVHRHESFLVLRGLGVQTSESPASYLAGAATRFIPTEKIQDVFITEAFCGFQVRYYLVVVVEGEEDLVVVFPGLLPRRSIVEEVWRGVRECLYEAPRRDGEQA</sequence>
<dbReference type="UniPathway" id="UPA00196"/>
<dbReference type="GO" id="GO:0000506">
    <property type="term" value="C:glycosylphosphatidylinositol-N-acetylglucosaminyltransferase (GPI-GnT) complex"/>
    <property type="evidence" value="ECO:0007669"/>
    <property type="project" value="InterPro"/>
</dbReference>
<comment type="similarity">
    <text evidence="2">Belongs to the PIGH family.</text>
</comment>
<organism evidence="6 7">
    <name type="scientific">Ustilaginoidea virens</name>
    <name type="common">Rice false smut fungus</name>
    <name type="synonym">Villosiclava virens</name>
    <dbReference type="NCBI Taxonomy" id="1159556"/>
    <lineage>
        <taxon>Eukaryota</taxon>
        <taxon>Fungi</taxon>
        <taxon>Dikarya</taxon>
        <taxon>Ascomycota</taxon>
        <taxon>Pezizomycotina</taxon>
        <taxon>Sordariomycetes</taxon>
        <taxon>Hypocreomycetidae</taxon>
        <taxon>Hypocreales</taxon>
        <taxon>Clavicipitaceae</taxon>
        <taxon>Ustilaginoidea</taxon>
    </lineage>
</organism>
<dbReference type="InterPro" id="IPR044215">
    <property type="entry name" value="PIG-H"/>
</dbReference>
<dbReference type="KEGG" id="uvi:66061502"/>
<proteinExistence type="inferred from homology"/>
<name>A0A8E5HJD8_USTVR</name>
<accession>A0A8E5HJD8</accession>
<evidence type="ECO:0000256" key="4">
    <source>
        <dbReference type="SAM" id="Phobius"/>
    </source>
</evidence>
<dbReference type="OrthoDB" id="6256716at2759"/>
<dbReference type="Pfam" id="PF10181">
    <property type="entry name" value="PIG-H"/>
    <property type="match status" value="1"/>
</dbReference>
<dbReference type="AlphaFoldDB" id="A0A8E5HJD8"/>
<dbReference type="Proteomes" id="UP000027002">
    <property type="component" value="Chromosome 1"/>
</dbReference>
<evidence type="ECO:0000259" key="5">
    <source>
        <dbReference type="Pfam" id="PF10181"/>
    </source>
</evidence>
<dbReference type="RefSeq" id="XP_042994156.1">
    <property type="nucleotide sequence ID" value="XM_043138222.1"/>
</dbReference>
<protein>
    <recommendedName>
        <fullName evidence="5">Phosphatidylinositol N-acetylglucosaminyltransferase subunit H conserved domain-containing protein</fullName>
    </recommendedName>
</protein>
<feature type="domain" description="Phosphatidylinositol N-acetylglucosaminyltransferase subunit H conserved" evidence="5">
    <location>
        <begin position="122"/>
        <end position="187"/>
    </location>
</feature>